<evidence type="ECO:0000259" key="11">
    <source>
        <dbReference type="Pfam" id="PF04552"/>
    </source>
</evidence>
<dbReference type="Gene3D" id="1.10.10.1330">
    <property type="entry name" value="RNA polymerase sigma-54 factor, core-binding domain"/>
    <property type="match status" value="1"/>
</dbReference>
<dbReference type="Pfam" id="PF04963">
    <property type="entry name" value="Sigma54_CBD"/>
    <property type="match status" value="1"/>
</dbReference>
<dbReference type="PROSITE" id="PS00717">
    <property type="entry name" value="SIGMA54_1"/>
    <property type="match status" value="1"/>
</dbReference>
<protein>
    <recommendedName>
        <fullName evidence="9">RNA polymerase sigma-54 factor</fullName>
    </recommendedName>
</protein>
<name>A0A840MT65_9PROT</name>
<feature type="region of interest" description="Disordered" evidence="10">
    <location>
        <begin position="44"/>
        <end position="121"/>
    </location>
</feature>
<keyword evidence="5 9" id="KW-0805">Transcription regulation</keyword>
<organism evidence="13 14">
    <name type="scientific">Chitinivorax tropicus</name>
    <dbReference type="NCBI Taxonomy" id="714531"/>
    <lineage>
        <taxon>Bacteria</taxon>
        <taxon>Pseudomonadati</taxon>
        <taxon>Pseudomonadota</taxon>
        <taxon>Betaproteobacteria</taxon>
        <taxon>Chitinivorax</taxon>
    </lineage>
</organism>
<dbReference type="NCBIfam" id="TIGR02395">
    <property type="entry name" value="rpoN_sigma"/>
    <property type="match status" value="1"/>
</dbReference>
<evidence type="ECO:0000259" key="12">
    <source>
        <dbReference type="Pfam" id="PF04963"/>
    </source>
</evidence>
<evidence type="ECO:0000256" key="8">
    <source>
        <dbReference type="ARBA" id="ARBA00023163"/>
    </source>
</evidence>
<dbReference type="InterPro" id="IPR000394">
    <property type="entry name" value="RNA_pol_sigma_54"/>
</dbReference>
<dbReference type="Pfam" id="PF00309">
    <property type="entry name" value="Sigma54_AID"/>
    <property type="match status" value="1"/>
</dbReference>
<keyword evidence="3 9" id="KW-0808">Transferase</keyword>
<comment type="caution">
    <text evidence="13">The sequence shown here is derived from an EMBL/GenBank/DDBJ whole genome shotgun (WGS) entry which is preliminary data.</text>
</comment>
<sequence length="478" mass="54145">MKQSLQLKLTQHLALTPQLQQSIKLLQLSTLDLNQEIERFLQDNPMLERADEPEMHLPGDTPEYAAGESNAEHAAETPSTEERSNTAEEFSSDDWGDINYSNTPRDDDEDGDYSQQTAEIPTLRDHLEDQLRLLALEMRDRALVSILIDNLDDDGLLTVSLEEVLETLPQELEVEEEELRIALRHLQNLEPIGVGARTISECLLLQMAPLPTTPTVKLARQICERHLDLLAGKDYVRLKKLLGCDEETLRGAQQLIRSLNPRPAAEFAQSDNRYIVPDVVVKQVKGTWVASLNSAAMPRLRVNRMYANILQQHRENGGSQLAMQLQEAKWLIKNVEQRFDTILRVSQAIIDRQYRFFEHGEVAMRPLVLRDIAEVLDLHESTISRVTTQKFMLTPRGIFELKYFFGSHVETEAGGECSAIAIKALIKQLIGSEDAKKPLSDSTLSEMLAKQGINVARRTVAKYREAMQIPPVNQRKSL</sequence>
<evidence type="ECO:0000313" key="13">
    <source>
        <dbReference type="EMBL" id="MBB5019463.1"/>
    </source>
</evidence>
<dbReference type="PANTHER" id="PTHR32248">
    <property type="entry name" value="RNA POLYMERASE SIGMA-54 FACTOR"/>
    <property type="match status" value="1"/>
</dbReference>
<dbReference type="PANTHER" id="PTHR32248:SF4">
    <property type="entry name" value="RNA POLYMERASE SIGMA-54 FACTOR"/>
    <property type="match status" value="1"/>
</dbReference>
<dbReference type="PRINTS" id="PR00045">
    <property type="entry name" value="SIGMA54FCT"/>
</dbReference>
<dbReference type="PIRSF" id="PIRSF000774">
    <property type="entry name" value="RpoN"/>
    <property type="match status" value="1"/>
</dbReference>
<dbReference type="GO" id="GO:0016779">
    <property type="term" value="F:nucleotidyltransferase activity"/>
    <property type="evidence" value="ECO:0007669"/>
    <property type="project" value="UniProtKB-KW"/>
</dbReference>
<dbReference type="GO" id="GO:0016987">
    <property type="term" value="F:sigma factor activity"/>
    <property type="evidence" value="ECO:0007669"/>
    <property type="project" value="UniProtKB-KW"/>
</dbReference>
<evidence type="ECO:0000256" key="7">
    <source>
        <dbReference type="ARBA" id="ARBA00023125"/>
    </source>
</evidence>
<dbReference type="AlphaFoldDB" id="A0A840MT65"/>
<dbReference type="InterPro" id="IPR007046">
    <property type="entry name" value="RNA_pol_sigma_54_core-bd"/>
</dbReference>
<dbReference type="PROSITE" id="PS00718">
    <property type="entry name" value="SIGMA54_2"/>
    <property type="match status" value="1"/>
</dbReference>
<evidence type="ECO:0000256" key="2">
    <source>
        <dbReference type="ARBA" id="ARBA00022478"/>
    </source>
</evidence>
<feature type="compositionally biased region" description="Basic and acidic residues" evidence="10">
    <location>
        <begin position="70"/>
        <end position="86"/>
    </location>
</feature>
<dbReference type="Gene3D" id="1.10.10.60">
    <property type="entry name" value="Homeodomain-like"/>
    <property type="match status" value="1"/>
</dbReference>
<dbReference type="GO" id="GO:0001216">
    <property type="term" value="F:DNA-binding transcription activator activity"/>
    <property type="evidence" value="ECO:0007669"/>
    <property type="project" value="InterPro"/>
</dbReference>
<dbReference type="NCBIfam" id="NF004598">
    <property type="entry name" value="PRK05932.1-5"/>
    <property type="match status" value="1"/>
</dbReference>
<evidence type="ECO:0000256" key="10">
    <source>
        <dbReference type="SAM" id="MobiDB-lite"/>
    </source>
</evidence>
<reference evidence="13 14" key="1">
    <citation type="submission" date="2020-08" db="EMBL/GenBank/DDBJ databases">
        <title>Genomic Encyclopedia of Type Strains, Phase IV (KMG-IV): sequencing the most valuable type-strain genomes for metagenomic binning, comparative biology and taxonomic classification.</title>
        <authorList>
            <person name="Goeker M."/>
        </authorList>
    </citation>
    <scope>NUCLEOTIDE SEQUENCE [LARGE SCALE GENOMIC DNA]</scope>
    <source>
        <strain evidence="13 14">DSM 27165</strain>
    </source>
</reference>
<evidence type="ECO:0000256" key="4">
    <source>
        <dbReference type="ARBA" id="ARBA00022695"/>
    </source>
</evidence>
<comment type="similarity">
    <text evidence="1 9">Belongs to the sigma-54 factor family.</text>
</comment>
<dbReference type="GO" id="GO:0003677">
    <property type="term" value="F:DNA binding"/>
    <property type="evidence" value="ECO:0007669"/>
    <property type="project" value="UniProtKB-KW"/>
</dbReference>
<keyword evidence="6 9" id="KW-0731">Sigma factor</keyword>
<dbReference type="GO" id="GO:0006352">
    <property type="term" value="P:DNA-templated transcription initiation"/>
    <property type="evidence" value="ECO:0007669"/>
    <property type="project" value="InterPro"/>
</dbReference>
<dbReference type="InterPro" id="IPR038709">
    <property type="entry name" value="RpoN_core-bd_sf"/>
</dbReference>
<dbReference type="RefSeq" id="WP_184040373.1">
    <property type="nucleotide sequence ID" value="NZ_JACHHY010000017.1"/>
</dbReference>
<evidence type="ECO:0000256" key="9">
    <source>
        <dbReference type="PIRNR" id="PIRNR000774"/>
    </source>
</evidence>
<dbReference type="InterPro" id="IPR007634">
    <property type="entry name" value="RNA_pol_sigma_54_DNA-bd"/>
</dbReference>
<evidence type="ECO:0000256" key="3">
    <source>
        <dbReference type="ARBA" id="ARBA00022679"/>
    </source>
</evidence>
<proteinExistence type="inferred from homology"/>
<keyword evidence="7 9" id="KW-0238">DNA-binding</keyword>
<keyword evidence="8 9" id="KW-0804">Transcription</keyword>
<accession>A0A840MT65</accession>
<dbReference type="Pfam" id="PF04552">
    <property type="entry name" value="Sigma54_DBD"/>
    <property type="match status" value="1"/>
</dbReference>
<keyword evidence="14" id="KW-1185">Reference proteome</keyword>
<evidence type="ECO:0000313" key="14">
    <source>
        <dbReference type="Proteomes" id="UP000575898"/>
    </source>
</evidence>
<dbReference type="GO" id="GO:0000428">
    <property type="term" value="C:DNA-directed RNA polymerase complex"/>
    <property type="evidence" value="ECO:0007669"/>
    <property type="project" value="UniProtKB-KW"/>
</dbReference>
<evidence type="ECO:0000256" key="1">
    <source>
        <dbReference type="ARBA" id="ARBA00008798"/>
    </source>
</evidence>
<evidence type="ECO:0000256" key="5">
    <source>
        <dbReference type="ARBA" id="ARBA00023015"/>
    </source>
</evidence>
<dbReference type="NCBIfam" id="NF004595">
    <property type="entry name" value="PRK05932.1-2"/>
    <property type="match status" value="1"/>
</dbReference>
<dbReference type="PROSITE" id="PS50044">
    <property type="entry name" value="SIGMA54_3"/>
    <property type="match status" value="1"/>
</dbReference>
<dbReference type="Proteomes" id="UP000575898">
    <property type="component" value="Unassembled WGS sequence"/>
</dbReference>
<feature type="compositionally biased region" description="Basic and acidic residues" evidence="10">
    <location>
        <begin position="44"/>
        <end position="57"/>
    </location>
</feature>
<comment type="function">
    <text evidence="9">Sigma factors are initiation factors that promote the attachment of RNA polymerase to specific initiation sites and are then released.</text>
</comment>
<evidence type="ECO:0000256" key="6">
    <source>
        <dbReference type="ARBA" id="ARBA00023082"/>
    </source>
</evidence>
<feature type="domain" description="RNA polymerase sigma factor 54 DNA-binding" evidence="11">
    <location>
        <begin position="321"/>
        <end position="476"/>
    </location>
</feature>
<keyword evidence="4 9" id="KW-0548">Nucleotidyltransferase</keyword>
<feature type="domain" description="RNA polymerase sigma factor 54 core-binding" evidence="12">
    <location>
        <begin position="113"/>
        <end position="306"/>
    </location>
</feature>
<dbReference type="EMBL" id="JACHHY010000017">
    <property type="protein sequence ID" value="MBB5019463.1"/>
    <property type="molecule type" value="Genomic_DNA"/>
</dbReference>
<gene>
    <name evidence="13" type="ORF">HNQ59_002765</name>
</gene>
<dbReference type="NCBIfam" id="NF009118">
    <property type="entry name" value="PRK12469.1"/>
    <property type="match status" value="1"/>
</dbReference>
<keyword evidence="2 9" id="KW-0240">DNA-directed RNA polymerase</keyword>